<sequence length="100" mass="10987">MTPPPMGEVAHTSTDARDMGRMGKVQQVKRYFGPWGLMGFASVTGAVWQYVLLTLIWSFPNGGASGAFYMYIVCAVGLMLNTLSLAEMASTSEHHYSFRT</sequence>
<keyword evidence="1" id="KW-0812">Transmembrane</keyword>
<keyword evidence="1" id="KW-0472">Membrane</keyword>
<dbReference type="EMBL" id="JAVRRT010000018">
    <property type="protein sequence ID" value="KAK5164740.1"/>
    <property type="molecule type" value="Genomic_DNA"/>
</dbReference>
<dbReference type="Proteomes" id="UP001337655">
    <property type="component" value="Unassembled WGS sequence"/>
</dbReference>
<proteinExistence type="predicted"/>
<organism evidence="2 3">
    <name type="scientific">Saxophila tyrrhenica</name>
    <dbReference type="NCBI Taxonomy" id="1690608"/>
    <lineage>
        <taxon>Eukaryota</taxon>
        <taxon>Fungi</taxon>
        <taxon>Dikarya</taxon>
        <taxon>Ascomycota</taxon>
        <taxon>Pezizomycotina</taxon>
        <taxon>Dothideomycetes</taxon>
        <taxon>Dothideomycetidae</taxon>
        <taxon>Mycosphaerellales</taxon>
        <taxon>Extremaceae</taxon>
        <taxon>Saxophila</taxon>
    </lineage>
</organism>
<keyword evidence="1" id="KW-1133">Transmembrane helix</keyword>
<feature type="transmembrane region" description="Helical" evidence="1">
    <location>
        <begin position="68"/>
        <end position="89"/>
    </location>
</feature>
<comment type="caution">
    <text evidence="2">The sequence shown here is derived from an EMBL/GenBank/DDBJ whole genome shotgun (WGS) entry which is preliminary data.</text>
</comment>
<accession>A0AAV9P1N0</accession>
<protein>
    <submittedName>
        <fullName evidence="2">Uncharacterized protein</fullName>
    </submittedName>
</protein>
<evidence type="ECO:0000313" key="2">
    <source>
        <dbReference type="EMBL" id="KAK5164740.1"/>
    </source>
</evidence>
<dbReference type="GeneID" id="89930735"/>
<feature type="transmembrane region" description="Helical" evidence="1">
    <location>
        <begin position="31"/>
        <end position="56"/>
    </location>
</feature>
<dbReference type="AlphaFoldDB" id="A0AAV9P1N0"/>
<evidence type="ECO:0000256" key="1">
    <source>
        <dbReference type="SAM" id="Phobius"/>
    </source>
</evidence>
<keyword evidence="3" id="KW-1185">Reference proteome</keyword>
<reference evidence="2 3" key="1">
    <citation type="submission" date="2023-08" db="EMBL/GenBank/DDBJ databases">
        <title>Black Yeasts Isolated from many extreme environments.</title>
        <authorList>
            <person name="Coleine C."/>
            <person name="Stajich J.E."/>
            <person name="Selbmann L."/>
        </authorList>
    </citation>
    <scope>NUCLEOTIDE SEQUENCE [LARGE SCALE GENOMIC DNA]</scope>
    <source>
        <strain evidence="2 3">CCFEE 5935</strain>
    </source>
</reference>
<gene>
    <name evidence="2" type="ORF">LTR77_009403</name>
</gene>
<dbReference type="RefSeq" id="XP_064654936.1">
    <property type="nucleotide sequence ID" value="XM_064806631.1"/>
</dbReference>
<name>A0AAV9P1N0_9PEZI</name>
<evidence type="ECO:0000313" key="3">
    <source>
        <dbReference type="Proteomes" id="UP001337655"/>
    </source>
</evidence>